<keyword evidence="5 7" id="KW-0496">Mitochondrion</keyword>
<evidence type="ECO:0000313" key="11">
    <source>
        <dbReference type="EMBL" id="CCH58280.1"/>
    </source>
</evidence>
<evidence type="ECO:0000256" key="3">
    <source>
        <dbReference type="ARBA" id="ARBA00022792"/>
    </source>
</evidence>
<feature type="region of interest" description="Disordered" evidence="8">
    <location>
        <begin position="43"/>
        <end position="70"/>
    </location>
</feature>
<sequence length="511" mass="58550">MPSLYKTNHIFSRISYIRLCYSLNHRLQKSIVPLFPRYYSSNQSTPPASKPPSTPSSTPPSTPSSPPSLSQKIKNEINHYVHGSKLLAYEVKISTKLLSKQVAGYDLTRRERIQLKRTTSDILRLVPFSAFVIIPFAELLLPIALKLFPNLLPSTYESKKSKNLKRDSLITTRKKTSQFLHNTLEESKVFIKFDSIKSKENKLKFYKFFKKINDPSIEKNLDSFTMEEISEIARFFKNDTVLDNLSRPQLVAMAKFMSIIPFGNDNMLRSQIRRELKRTMNDDKIISYEGVNSLSKDELNHACVSRGIKAYGVPDDVLSEKLRAWLFLRLHEKIPSVLMVLSATFTFNAELLELKAKVMKSDELLSKSLLNLYYEAILKVLSSIPDPVYNITKLDVSETPIDTVNDTNETIHNPTEIVENNTANKLFEDQAIYDLKSTEVNELEEIPESKLDDNEFKLNVLKEQEEMIKKEQMDKRQTASKQDDLITLDEDTTPSSLDGSASTLDEKKKLE</sequence>
<evidence type="ECO:0000256" key="9">
    <source>
        <dbReference type="SAM" id="Phobius"/>
    </source>
</evidence>
<dbReference type="RefSeq" id="XP_004177799.1">
    <property type="nucleotide sequence ID" value="XM_004177751.1"/>
</dbReference>
<evidence type="ECO:0000256" key="5">
    <source>
        <dbReference type="ARBA" id="ARBA00023128"/>
    </source>
</evidence>
<evidence type="ECO:0000256" key="2">
    <source>
        <dbReference type="ARBA" id="ARBA00022692"/>
    </source>
</evidence>
<feature type="compositionally biased region" description="Pro residues" evidence="8">
    <location>
        <begin position="48"/>
        <end position="66"/>
    </location>
</feature>
<accession>I2GVX8</accession>
<keyword evidence="6 9" id="KW-0472">Membrane</keyword>
<feature type="domain" description="Letm1 RBD" evidence="10">
    <location>
        <begin position="168"/>
        <end position="386"/>
    </location>
</feature>
<dbReference type="Pfam" id="PF07766">
    <property type="entry name" value="LETM1_RBD"/>
    <property type="match status" value="1"/>
</dbReference>
<dbReference type="GO" id="GO:0030003">
    <property type="term" value="P:intracellular monoatomic cation homeostasis"/>
    <property type="evidence" value="ECO:0007669"/>
    <property type="project" value="TreeGrafter"/>
</dbReference>
<protein>
    <recommendedName>
        <fullName evidence="10">Letm1 RBD domain-containing protein</fullName>
    </recommendedName>
</protein>
<dbReference type="OMA" id="MAGYELS"/>
<dbReference type="KEGG" id="tbl:TBLA_0A04870"/>
<keyword evidence="3" id="KW-0999">Mitochondrion inner membrane</keyword>
<gene>
    <name evidence="11" type="primary">TBLA0A04870</name>
    <name evidence="11" type="ORF">TBLA_0A04870</name>
</gene>
<feature type="compositionally biased region" description="Polar residues" evidence="8">
    <location>
        <begin position="493"/>
        <end position="503"/>
    </location>
</feature>
<organism evidence="11 12">
    <name type="scientific">Henningerozyma blattae (strain ATCC 34711 / CBS 6284 / DSM 70876 / NBRC 10599 / NRRL Y-10934 / UCD 77-7)</name>
    <name type="common">Yeast</name>
    <name type="synonym">Tetrapisispora blattae</name>
    <dbReference type="NCBI Taxonomy" id="1071380"/>
    <lineage>
        <taxon>Eukaryota</taxon>
        <taxon>Fungi</taxon>
        <taxon>Dikarya</taxon>
        <taxon>Ascomycota</taxon>
        <taxon>Saccharomycotina</taxon>
        <taxon>Saccharomycetes</taxon>
        <taxon>Saccharomycetales</taxon>
        <taxon>Saccharomycetaceae</taxon>
        <taxon>Henningerozyma</taxon>
    </lineage>
</organism>
<dbReference type="GeneID" id="14493298"/>
<evidence type="ECO:0000313" key="12">
    <source>
        <dbReference type="Proteomes" id="UP000002866"/>
    </source>
</evidence>
<evidence type="ECO:0000256" key="4">
    <source>
        <dbReference type="ARBA" id="ARBA00022989"/>
    </source>
</evidence>
<evidence type="ECO:0000256" key="1">
    <source>
        <dbReference type="ARBA" id="ARBA00004434"/>
    </source>
</evidence>
<dbReference type="FunCoup" id="I2GVX8">
    <property type="interactions" value="356"/>
</dbReference>
<feature type="compositionally biased region" description="Basic and acidic residues" evidence="8">
    <location>
        <begin position="468"/>
        <end position="484"/>
    </location>
</feature>
<dbReference type="GO" id="GO:0043022">
    <property type="term" value="F:ribosome binding"/>
    <property type="evidence" value="ECO:0007669"/>
    <property type="project" value="InterPro"/>
</dbReference>
<dbReference type="Proteomes" id="UP000002866">
    <property type="component" value="Chromosome 1"/>
</dbReference>
<dbReference type="AlphaFoldDB" id="I2GVX8"/>
<dbReference type="InterPro" id="IPR033122">
    <property type="entry name" value="LETM1-like_RBD"/>
</dbReference>
<dbReference type="PANTHER" id="PTHR14009">
    <property type="entry name" value="LEUCINE ZIPPER-EF-HAND CONTAINING TRANSMEMBRANE PROTEIN"/>
    <property type="match status" value="1"/>
</dbReference>
<dbReference type="InParanoid" id="I2GVX8"/>
<dbReference type="PROSITE" id="PS51758">
    <property type="entry name" value="LETM1_RBD"/>
    <property type="match status" value="1"/>
</dbReference>
<dbReference type="InterPro" id="IPR044202">
    <property type="entry name" value="LETM1/MDM38-like"/>
</dbReference>
<reference evidence="11 12" key="1">
    <citation type="journal article" date="2011" name="Proc. Natl. Acad. Sci. U.S.A.">
        <title>Evolutionary erosion of yeast sex chromosomes by mating-type switching accidents.</title>
        <authorList>
            <person name="Gordon J.L."/>
            <person name="Armisen D."/>
            <person name="Proux-Wera E."/>
            <person name="Oheigeartaigh S.S."/>
            <person name="Byrne K.P."/>
            <person name="Wolfe K.H."/>
        </authorList>
    </citation>
    <scope>NUCLEOTIDE SEQUENCE [LARGE SCALE GENOMIC DNA]</scope>
    <source>
        <strain evidence="12">ATCC 34711 / CBS 6284 / DSM 70876 / NBRC 10599 / NRRL Y-10934 / UCD 77-7</strain>
    </source>
</reference>
<proteinExistence type="predicted"/>
<dbReference type="STRING" id="1071380.I2GVX8"/>
<comment type="subcellular location">
    <subcellularLocation>
        <location evidence="1">Mitochondrion inner membrane</location>
        <topology evidence="1">Single-pass membrane protein</topology>
    </subcellularLocation>
</comment>
<feature type="region of interest" description="Disordered" evidence="8">
    <location>
        <begin position="468"/>
        <end position="511"/>
    </location>
</feature>
<evidence type="ECO:0000256" key="7">
    <source>
        <dbReference type="PROSITE-ProRule" id="PRU01094"/>
    </source>
</evidence>
<keyword evidence="4 9" id="KW-1133">Transmembrane helix</keyword>
<feature type="transmembrane region" description="Helical" evidence="9">
    <location>
        <begin position="122"/>
        <end position="145"/>
    </location>
</feature>
<dbReference type="eggNOG" id="KOG1043">
    <property type="taxonomic scope" value="Eukaryota"/>
</dbReference>
<dbReference type="PANTHER" id="PTHR14009:SF1">
    <property type="entry name" value="MITOCHONDRIAL PROTON_CALCIUM EXCHANGER PROTEIN"/>
    <property type="match status" value="1"/>
</dbReference>
<dbReference type="HOGENOM" id="CLU_008958_5_1_1"/>
<name>I2GVX8_HENB6</name>
<dbReference type="OrthoDB" id="275278at2759"/>
<keyword evidence="2 9" id="KW-0812">Transmembrane</keyword>
<evidence type="ECO:0000256" key="8">
    <source>
        <dbReference type="SAM" id="MobiDB-lite"/>
    </source>
</evidence>
<dbReference type="EMBL" id="HE806316">
    <property type="protein sequence ID" value="CCH58280.1"/>
    <property type="molecule type" value="Genomic_DNA"/>
</dbReference>
<evidence type="ECO:0000256" key="6">
    <source>
        <dbReference type="ARBA" id="ARBA00023136"/>
    </source>
</evidence>
<evidence type="ECO:0000259" key="10">
    <source>
        <dbReference type="PROSITE" id="PS51758"/>
    </source>
</evidence>
<keyword evidence="12" id="KW-1185">Reference proteome</keyword>
<dbReference type="GO" id="GO:0005743">
    <property type="term" value="C:mitochondrial inner membrane"/>
    <property type="evidence" value="ECO:0007669"/>
    <property type="project" value="UniProtKB-SubCell"/>
</dbReference>